<keyword evidence="2" id="KW-0808">Transferase</keyword>
<comment type="similarity">
    <text evidence="1">Belongs to the four-carbon acid sugar kinase family.</text>
</comment>
<evidence type="ECO:0000256" key="3">
    <source>
        <dbReference type="ARBA" id="ARBA00022741"/>
    </source>
</evidence>
<feature type="domain" description="Four-carbon acid sugar kinase N-terminal" evidence="8">
    <location>
        <begin position="162"/>
        <end position="200"/>
    </location>
</feature>
<dbReference type="InterPro" id="IPR010737">
    <property type="entry name" value="4-carb_acid_sugar_kinase_N"/>
</dbReference>
<evidence type="ECO:0008006" key="12">
    <source>
        <dbReference type="Google" id="ProtNLM"/>
    </source>
</evidence>
<dbReference type="GO" id="GO:0005524">
    <property type="term" value="F:ATP binding"/>
    <property type="evidence" value="ECO:0007669"/>
    <property type="project" value="UniProtKB-KW"/>
</dbReference>
<name>A0A917F416_9HYPH</name>
<reference evidence="10" key="1">
    <citation type="journal article" date="2014" name="Int. J. Syst. Evol. Microbiol.">
        <title>Complete genome sequence of Corynebacterium casei LMG S-19264T (=DSM 44701T), isolated from a smear-ripened cheese.</title>
        <authorList>
            <consortium name="US DOE Joint Genome Institute (JGI-PGF)"/>
            <person name="Walter F."/>
            <person name="Albersmeier A."/>
            <person name="Kalinowski J."/>
            <person name="Ruckert C."/>
        </authorList>
    </citation>
    <scope>NUCLEOTIDE SEQUENCE</scope>
    <source>
        <strain evidence="10">CCM 7897</strain>
    </source>
</reference>
<evidence type="ECO:0000313" key="10">
    <source>
        <dbReference type="EMBL" id="GGF51171.1"/>
    </source>
</evidence>
<feature type="region of interest" description="Disordered" evidence="7">
    <location>
        <begin position="340"/>
        <end position="359"/>
    </location>
</feature>
<evidence type="ECO:0000256" key="5">
    <source>
        <dbReference type="ARBA" id="ARBA00022840"/>
    </source>
</evidence>
<dbReference type="GO" id="GO:0016301">
    <property type="term" value="F:kinase activity"/>
    <property type="evidence" value="ECO:0007669"/>
    <property type="project" value="UniProtKB-KW"/>
</dbReference>
<comment type="caution">
    <text evidence="10">The sequence shown here is derived from an EMBL/GenBank/DDBJ whole genome shotgun (WGS) entry which is preliminary data.</text>
</comment>
<dbReference type="Pfam" id="PF17042">
    <property type="entry name" value="NBD_C"/>
    <property type="match status" value="1"/>
</dbReference>
<dbReference type="SUPFAM" id="SSF142764">
    <property type="entry name" value="YgbK-like"/>
    <property type="match status" value="1"/>
</dbReference>
<evidence type="ECO:0000256" key="2">
    <source>
        <dbReference type="ARBA" id="ARBA00022679"/>
    </source>
</evidence>
<dbReference type="InterPro" id="IPR037051">
    <property type="entry name" value="4-carb_acid_sugar_kinase_N_sf"/>
</dbReference>
<keyword evidence="11" id="KW-1185">Reference proteome</keyword>
<keyword evidence="3" id="KW-0547">Nucleotide-binding</keyword>
<feature type="domain" description="Four-carbon acid sugar kinase nucleotide binding" evidence="9">
    <location>
        <begin position="262"/>
        <end position="332"/>
    </location>
</feature>
<gene>
    <name evidence="10" type="ORF">GCM10007301_08240</name>
</gene>
<evidence type="ECO:0000259" key="8">
    <source>
        <dbReference type="Pfam" id="PF07005"/>
    </source>
</evidence>
<dbReference type="EMBL" id="BMCT01000001">
    <property type="protein sequence ID" value="GGF51171.1"/>
    <property type="molecule type" value="Genomic_DNA"/>
</dbReference>
<dbReference type="AlphaFoldDB" id="A0A917F416"/>
<keyword evidence="6" id="KW-0119">Carbohydrate metabolism</keyword>
<organism evidence="10 11">
    <name type="scientific">Azorhizobium oxalatiphilum</name>
    <dbReference type="NCBI Taxonomy" id="980631"/>
    <lineage>
        <taxon>Bacteria</taxon>
        <taxon>Pseudomonadati</taxon>
        <taxon>Pseudomonadota</taxon>
        <taxon>Alphaproteobacteria</taxon>
        <taxon>Hyphomicrobiales</taxon>
        <taxon>Xanthobacteraceae</taxon>
        <taxon>Azorhizobium</taxon>
    </lineage>
</organism>
<evidence type="ECO:0000259" key="9">
    <source>
        <dbReference type="Pfam" id="PF17042"/>
    </source>
</evidence>
<proteinExistence type="inferred from homology"/>
<evidence type="ECO:0000313" key="11">
    <source>
        <dbReference type="Proteomes" id="UP000606044"/>
    </source>
</evidence>
<keyword evidence="5" id="KW-0067">ATP-binding</keyword>
<reference evidence="10" key="2">
    <citation type="submission" date="2020-09" db="EMBL/GenBank/DDBJ databases">
        <authorList>
            <person name="Sun Q."/>
            <person name="Sedlacek I."/>
        </authorList>
    </citation>
    <scope>NUCLEOTIDE SEQUENCE</scope>
    <source>
        <strain evidence="10">CCM 7897</strain>
    </source>
</reference>
<evidence type="ECO:0000256" key="4">
    <source>
        <dbReference type="ARBA" id="ARBA00022777"/>
    </source>
</evidence>
<dbReference type="Proteomes" id="UP000606044">
    <property type="component" value="Unassembled WGS sequence"/>
</dbReference>
<keyword evidence="4" id="KW-0418">Kinase</keyword>
<evidence type="ECO:0000256" key="7">
    <source>
        <dbReference type="SAM" id="MobiDB-lite"/>
    </source>
</evidence>
<evidence type="ECO:0000256" key="6">
    <source>
        <dbReference type="ARBA" id="ARBA00023277"/>
    </source>
</evidence>
<dbReference type="InterPro" id="IPR031475">
    <property type="entry name" value="NBD_C"/>
</dbReference>
<dbReference type="RefSeq" id="WP_188575639.1">
    <property type="nucleotide sequence ID" value="NZ_BMCT01000001.1"/>
</dbReference>
<feature type="domain" description="Four-carbon acid sugar kinase N-terminal" evidence="8">
    <location>
        <begin position="8"/>
        <end position="125"/>
    </location>
</feature>
<dbReference type="Gene3D" id="3.40.50.10840">
    <property type="entry name" value="Putative sugar-binding, N-terminal domain"/>
    <property type="match status" value="2"/>
</dbReference>
<dbReference type="InterPro" id="IPR042213">
    <property type="entry name" value="NBD_C_sf"/>
</dbReference>
<sequence length="359" mass="36501">MSEPVLRMLADDLTGALDSAAAFASPAAPVAVRWSGPAVQGRGAVALDSGTREVGAAAAGAAVAALAPGLWAETSGTVAFKKLDSLLRGNEVAELCACLDILLPTTCIIAPAFPAQRRITRGGRQMQWVDGLWCTVATDLVSSLRRAGFALAELRPGARLPAGIAVFDAESDADLDAIVAAAAGQEDVLWVGSGGLAAALARAHGVHGSRAPAPAFPLLGLVGSEHPAAFAQLARLGQRHVALSGQRGEDRNIAARLAGEGCVFATVSLPAGTKRTNAARLIAARFAALVSALEPPKTLFVAGGETLRSLCAALGADHLDVTGEIMPGVPCSILRGGRWDGARSSPSPAPSVSRSFFSN</sequence>
<accession>A0A917F416</accession>
<evidence type="ECO:0000256" key="1">
    <source>
        <dbReference type="ARBA" id="ARBA00005715"/>
    </source>
</evidence>
<dbReference type="Gene3D" id="3.40.980.20">
    <property type="entry name" value="Four-carbon acid sugar kinase, nucleotide binding domain"/>
    <property type="match status" value="1"/>
</dbReference>
<protein>
    <recommendedName>
        <fullName evidence="12">Hrp-dependent type III effector protein</fullName>
    </recommendedName>
</protein>
<dbReference type="Pfam" id="PF07005">
    <property type="entry name" value="SBD_N"/>
    <property type="match status" value="2"/>
</dbReference>
<feature type="compositionally biased region" description="Low complexity" evidence="7">
    <location>
        <begin position="342"/>
        <end position="359"/>
    </location>
</feature>